<proteinExistence type="predicted"/>
<evidence type="ECO:0000313" key="7">
    <source>
        <dbReference type="Proteomes" id="UP000823661"/>
    </source>
</evidence>
<dbReference type="GO" id="GO:0016020">
    <property type="term" value="C:membrane"/>
    <property type="evidence" value="ECO:0007669"/>
    <property type="project" value="UniProtKB-SubCell"/>
</dbReference>
<dbReference type="InterPro" id="IPR003825">
    <property type="entry name" value="Colicin-V_CvpA"/>
</dbReference>
<feature type="transmembrane region" description="Helical" evidence="5">
    <location>
        <begin position="102"/>
        <end position="122"/>
    </location>
</feature>
<comment type="subcellular location">
    <subcellularLocation>
        <location evidence="1">Membrane</location>
        <topology evidence="1">Multi-pass membrane protein</topology>
    </subcellularLocation>
</comment>
<keyword evidence="4 5" id="KW-0472">Membrane</keyword>
<dbReference type="GO" id="GO:0009403">
    <property type="term" value="P:toxin biosynthetic process"/>
    <property type="evidence" value="ECO:0007669"/>
    <property type="project" value="InterPro"/>
</dbReference>
<feature type="transmembrane region" description="Helical" evidence="5">
    <location>
        <begin position="62"/>
        <end position="82"/>
    </location>
</feature>
<dbReference type="Proteomes" id="UP000823661">
    <property type="component" value="Unassembled WGS sequence"/>
</dbReference>
<keyword evidence="3 5" id="KW-1133">Transmembrane helix</keyword>
<evidence type="ECO:0000256" key="4">
    <source>
        <dbReference type="ARBA" id="ARBA00023136"/>
    </source>
</evidence>
<name>A0A9D9EWX9_9BACT</name>
<evidence type="ECO:0000256" key="5">
    <source>
        <dbReference type="SAM" id="Phobius"/>
    </source>
</evidence>
<protein>
    <submittedName>
        <fullName evidence="6">CvpA family protein</fullName>
    </submittedName>
</protein>
<evidence type="ECO:0000256" key="2">
    <source>
        <dbReference type="ARBA" id="ARBA00022692"/>
    </source>
</evidence>
<dbReference type="PANTHER" id="PTHR37306:SF1">
    <property type="entry name" value="COLICIN V PRODUCTION PROTEIN"/>
    <property type="match status" value="1"/>
</dbReference>
<evidence type="ECO:0000313" key="6">
    <source>
        <dbReference type="EMBL" id="MBO8452975.1"/>
    </source>
</evidence>
<evidence type="ECO:0000256" key="3">
    <source>
        <dbReference type="ARBA" id="ARBA00022989"/>
    </source>
</evidence>
<reference evidence="6" key="2">
    <citation type="journal article" date="2021" name="PeerJ">
        <title>Extensive microbial diversity within the chicken gut microbiome revealed by metagenomics and culture.</title>
        <authorList>
            <person name="Gilroy R."/>
            <person name="Ravi A."/>
            <person name="Getino M."/>
            <person name="Pursley I."/>
            <person name="Horton D.L."/>
            <person name="Alikhan N.F."/>
            <person name="Baker D."/>
            <person name="Gharbi K."/>
            <person name="Hall N."/>
            <person name="Watson M."/>
            <person name="Adriaenssens E.M."/>
            <person name="Foster-Nyarko E."/>
            <person name="Jarju S."/>
            <person name="Secka A."/>
            <person name="Antonio M."/>
            <person name="Oren A."/>
            <person name="Chaudhuri R.R."/>
            <person name="La Ragione R."/>
            <person name="Hildebrand F."/>
            <person name="Pallen M.J."/>
        </authorList>
    </citation>
    <scope>NUCLEOTIDE SEQUENCE</scope>
    <source>
        <strain evidence="6">B1-20833</strain>
    </source>
</reference>
<comment type="caution">
    <text evidence="6">The sequence shown here is derived from an EMBL/GenBank/DDBJ whole genome shotgun (WGS) entry which is preliminary data.</text>
</comment>
<dbReference type="PANTHER" id="PTHR37306">
    <property type="entry name" value="COLICIN V PRODUCTION PROTEIN"/>
    <property type="match status" value="1"/>
</dbReference>
<dbReference type="EMBL" id="JADIMI010000083">
    <property type="protein sequence ID" value="MBO8452975.1"/>
    <property type="molecule type" value="Genomic_DNA"/>
</dbReference>
<organism evidence="6 7">
    <name type="scientific">Candidatus Cryptobacteroides intestinavium</name>
    <dbReference type="NCBI Taxonomy" id="2840766"/>
    <lineage>
        <taxon>Bacteria</taxon>
        <taxon>Pseudomonadati</taxon>
        <taxon>Bacteroidota</taxon>
        <taxon>Bacteroidia</taxon>
        <taxon>Bacteroidales</taxon>
        <taxon>Candidatus Cryptobacteroides</taxon>
    </lineage>
</organism>
<reference evidence="6" key="1">
    <citation type="submission" date="2020-10" db="EMBL/GenBank/DDBJ databases">
        <authorList>
            <person name="Gilroy R."/>
        </authorList>
    </citation>
    <scope>NUCLEOTIDE SEQUENCE</scope>
    <source>
        <strain evidence="6">B1-20833</strain>
    </source>
</reference>
<dbReference type="Pfam" id="PF02674">
    <property type="entry name" value="Colicin_V"/>
    <property type="match status" value="1"/>
</dbReference>
<feature type="transmembrane region" description="Helical" evidence="5">
    <location>
        <begin position="28"/>
        <end position="50"/>
    </location>
</feature>
<keyword evidence="2 5" id="KW-0812">Transmembrane</keyword>
<dbReference type="AlphaFoldDB" id="A0A9D9EWX9"/>
<sequence length="163" mass="18055">MNILDIILLVCFIPAVIGGIRKGFIAQVVAIISIVLGVWLSVKFASMAGAWISRWIETSPQLINIISFTVIFIAVAIVLFAIGKLLEKTIKIIMLGWLNRLLGVLFSMLKCILILGFICIVFESINTRYGIVPASYLDSSLLYGPFRDIAISVFPYFKELIGI</sequence>
<evidence type="ECO:0000256" key="1">
    <source>
        <dbReference type="ARBA" id="ARBA00004141"/>
    </source>
</evidence>
<gene>
    <name evidence="6" type="ORF">IAC06_08880</name>
</gene>
<accession>A0A9D9EWX9</accession>